<proteinExistence type="predicted"/>
<dbReference type="SMART" id="SM00387">
    <property type="entry name" value="HATPase_c"/>
    <property type="match status" value="1"/>
</dbReference>
<reference evidence="11 12" key="1">
    <citation type="submission" date="2018-08" db="EMBL/GenBank/DDBJ databases">
        <title>Draft genome of candidate division NPL-UPA2 bacterium Unc8 that adapted to ultra-basic serpentinizing groundwater.</title>
        <authorList>
            <person name="Ishii S."/>
            <person name="Suzuki S."/>
            <person name="Nealson K.H."/>
        </authorList>
    </citation>
    <scope>NUCLEOTIDE SEQUENCE [LARGE SCALE GENOMIC DNA]</scope>
    <source>
        <strain evidence="11">Unc8</strain>
    </source>
</reference>
<evidence type="ECO:0000256" key="6">
    <source>
        <dbReference type="ARBA" id="ARBA00022777"/>
    </source>
</evidence>
<comment type="caution">
    <text evidence="11">The sequence shown here is derived from an EMBL/GenBank/DDBJ whole genome shotgun (WGS) entry which is preliminary data.</text>
</comment>
<dbReference type="SUPFAM" id="SSF47384">
    <property type="entry name" value="Homodimeric domain of signal transducing histidine kinase"/>
    <property type="match status" value="1"/>
</dbReference>
<dbReference type="PANTHER" id="PTHR43065:SF10">
    <property type="entry name" value="PEROXIDE STRESS-ACTIVATED HISTIDINE KINASE MAK3"/>
    <property type="match status" value="1"/>
</dbReference>
<organism evidence="11 12">
    <name type="scientific">candidate division NPL-UPA2 bacterium Unc8</name>
    <dbReference type="NCBI Taxonomy" id="1980939"/>
    <lineage>
        <taxon>Bacteria</taxon>
    </lineage>
</organism>
<comment type="catalytic activity">
    <reaction evidence="1">
        <text>ATP + protein L-histidine = ADP + protein N-phospho-L-histidine.</text>
        <dbReference type="EC" id="2.7.13.3"/>
    </reaction>
</comment>
<dbReference type="EC" id="2.7.13.3" evidence="2"/>
<dbReference type="GO" id="GO:0005524">
    <property type="term" value="F:ATP binding"/>
    <property type="evidence" value="ECO:0007669"/>
    <property type="project" value="UniProtKB-KW"/>
</dbReference>
<keyword evidence="6" id="KW-0418">Kinase</keyword>
<evidence type="ECO:0000259" key="10">
    <source>
        <dbReference type="PROSITE" id="PS50109"/>
    </source>
</evidence>
<sequence>MKRSWFLWDVAYLAILGLLMVLFILGAVAVLRWEGQQQMAIIGGIFFVLGYLSHPYLSRSIWSPLAKLMRESRGRDNSQRALPQELIEDLRLSRLEVKRWSEELEKRVEERTRKIIALRRKLIHFEKMASLGGMAAGVAHEIRNPLGIIGIAAGYLNSSISANNDSLSKSEVAVLREQVAIIEEEVERMRRTTDNLLSFSRFSLEGVPEPIHINDVIDESIAYLQDTTLQGIELLRDLDRTLPPVRIDRDQLRQVFLNIIQNASQAMLDGGTIEIHSKRGEKRSMVEVSFRDTGCGIPSGDLKRIFDPFWTTKSAGRKGFGLGLAISHNIIRKNRGDISVKSVLGEGTTFTIKLPITENGKERHKGTKL</sequence>
<evidence type="ECO:0000256" key="7">
    <source>
        <dbReference type="ARBA" id="ARBA00022840"/>
    </source>
</evidence>
<feature type="transmembrane region" description="Helical" evidence="9">
    <location>
        <begin position="12"/>
        <end position="33"/>
    </location>
</feature>
<keyword evidence="9" id="KW-1133">Transmembrane helix</keyword>
<dbReference type="InterPro" id="IPR003594">
    <property type="entry name" value="HATPase_dom"/>
</dbReference>
<dbReference type="AlphaFoldDB" id="A0A399FXZ2"/>
<dbReference type="Proteomes" id="UP000266287">
    <property type="component" value="Unassembled WGS sequence"/>
</dbReference>
<keyword evidence="4" id="KW-0808">Transferase</keyword>
<evidence type="ECO:0000313" key="12">
    <source>
        <dbReference type="Proteomes" id="UP000266287"/>
    </source>
</evidence>
<dbReference type="InterPro" id="IPR003661">
    <property type="entry name" value="HisK_dim/P_dom"/>
</dbReference>
<dbReference type="InterPro" id="IPR004358">
    <property type="entry name" value="Sig_transdc_His_kin-like_C"/>
</dbReference>
<evidence type="ECO:0000256" key="3">
    <source>
        <dbReference type="ARBA" id="ARBA00022553"/>
    </source>
</evidence>
<dbReference type="InterPro" id="IPR005467">
    <property type="entry name" value="His_kinase_dom"/>
</dbReference>
<evidence type="ECO:0000256" key="2">
    <source>
        <dbReference type="ARBA" id="ARBA00012438"/>
    </source>
</evidence>
<dbReference type="InterPro" id="IPR036097">
    <property type="entry name" value="HisK_dim/P_sf"/>
</dbReference>
<dbReference type="InterPro" id="IPR036890">
    <property type="entry name" value="HATPase_C_sf"/>
</dbReference>
<evidence type="ECO:0000313" key="11">
    <source>
        <dbReference type="EMBL" id="RII01091.1"/>
    </source>
</evidence>
<dbReference type="EMBL" id="NDHY01000001">
    <property type="protein sequence ID" value="RII01091.1"/>
    <property type="molecule type" value="Genomic_DNA"/>
</dbReference>
<feature type="domain" description="Histidine kinase" evidence="10">
    <location>
        <begin position="137"/>
        <end position="358"/>
    </location>
</feature>
<evidence type="ECO:0000256" key="5">
    <source>
        <dbReference type="ARBA" id="ARBA00022741"/>
    </source>
</evidence>
<feature type="transmembrane region" description="Helical" evidence="9">
    <location>
        <begin position="39"/>
        <end position="57"/>
    </location>
</feature>
<dbReference type="PRINTS" id="PR00344">
    <property type="entry name" value="BCTRLSENSOR"/>
</dbReference>
<evidence type="ECO:0000256" key="1">
    <source>
        <dbReference type="ARBA" id="ARBA00000085"/>
    </source>
</evidence>
<dbReference type="SUPFAM" id="SSF55874">
    <property type="entry name" value="ATPase domain of HSP90 chaperone/DNA topoisomerase II/histidine kinase"/>
    <property type="match status" value="1"/>
</dbReference>
<keyword evidence="3" id="KW-0597">Phosphoprotein</keyword>
<keyword evidence="9" id="KW-0472">Membrane</keyword>
<dbReference type="PROSITE" id="PS50109">
    <property type="entry name" value="HIS_KIN"/>
    <property type="match status" value="1"/>
</dbReference>
<evidence type="ECO:0000256" key="9">
    <source>
        <dbReference type="SAM" id="Phobius"/>
    </source>
</evidence>
<name>A0A399FXZ2_UNCN2</name>
<protein>
    <recommendedName>
        <fullName evidence="2">histidine kinase</fullName>
        <ecNumber evidence="2">2.7.13.3</ecNumber>
    </recommendedName>
</protein>
<evidence type="ECO:0000256" key="4">
    <source>
        <dbReference type="ARBA" id="ARBA00022679"/>
    </source>
</evidence>
<evidence type="ECO:0000256" key="8">
    <source>
        <dbReference type="ARBA" id="ARBA00023012"/>
    </source>
</evidence>
<dbReference type="GO" id="GO:0000155">
    <property type="term" value="F:phosphorelay sensor kinase activity"/>
    <property type="evidence" value="ECO:0007669"/>
    <property type="project" value="InterPro"/>
</dbReference>
<dbReference type="SMART" id="SM00388">
    <property type="entry name" value="HisKA"/>
    <property type="match status" value="1"/>
</dbReference>
<accession>A0A399FXZ2</accession>
<keyword evidence="5" id="KW-0547">Nucleotide-binding</keyword>
<dbReference type="Gene3D" id="1.10.287.130">
    <property type="match status" value="1"/>
</dbReference>
<dbReference type="PANTHER" id="PTHR43065">
    <property type="entry name" value="SENSOR HISTIDINE KINASE"/>
    <property type="match status" value="1"/>
</dbReference>
<keyword evidence="9" id="KW-0812">Transmembrane</keyword>
<dbReference type="CDD" id="cd00082">
    <property type="entry name" value="HisKA"/>
    <property type="match status" value="1"/>
</dbReference>
<dbReference type="Pfam" id="PF00512">
    <property type="entry name" value="HisKA"/>
    <property type="match status" value="1"/>
</dbReference>
<gene>
    <name evidence="11" type="ORF">B9J77_00715</name>
</gene>
<keyword evidence="8" id="KW-0902">Two-component regulatory system</keyword>
<dbReference type="Pfam" id="PF02518">
    <property type="entry name" value="HATPase_c"/>
    <property type="match status" value="1"/>
</dbReference>
<dbReference type="Gene3D" id="3.30.565.10">
    <property type="entry name" value="Histidine kinase-like ATPase, C-terminal domain"/>
    <property type="match status" value="1"/>
</dbReference>
<keyword evidence="7" id="KW-0067">ATP-binding</keyword>